<dbReference type="InterPro" id="IPR016186">
    <property type="entry name" value="C-type_lectin-like/link_sf"/>
</dbReference>
<dbReference type="PROSITE" id="PS50041">
    <property type="entry name" value="C_TYPE_LECTIN_2"/>
    <property type="match status" value="1"/>
</dbReference>
<accession>A0AAV4BGI4</accession>
<dbReference type="EMBL" id="BLXT01004907">
    <property type="protein sequence ID" value="GFO17953.1"/>
    <property type="molecule type" value="Genomic_DNA"/>
</dbReference>
<comment type="caution">
    <text evidence="2">The sequence shown here is derived from an EMBL/GenBank/DDBJ whole genome shotgun (WGS) entry which is preliminary data.</text>
</comment>
<evidence type="ECO:0000313" key="3">
    <source>
        <dbReference type="Proteomes" id="UP000735302"/>
    </source>
</evidence>
<name>A0AAV4BGI4_9GAST</name>
<proteinExistence type="predicted"/>
<dbReference type="InterPro" id="IPR001304">
    <property type="entry name" value="C-type_lectin-like"/>
</dbReference>
<evidence type="ECO:0000313" key="2">
    <source>
        <dbReference type="EMBL" id="GFO17953.1"/>
    </source>
</evidence>
<dbReference type="SUPFAM" id="SSF56436">
    <property type="entry name" value="C-type lectin-like"/>
    <property type="match status" value="1"/>
</dbReference>
<organism evidence="2 3">
    <name type="scientific">Plakobranchus ocellatus</name>
    <dbReference type="NCBI Taxonomy" id="259542"/>
    <lineage>
        <taxon>Eukaryota</taxon>
        <taxon>Metazoa</taxon>
        <taxon>Spiralia</taxon>
        <taxon>Lophotrochozoa</taxon>
        <taxon>Mollusca</taxon>
        <taxon>Gastropoda</taxon>
        <taxon>Heterobranchia</taxon>
        <taxon>Euthyneura</taxon>
        <taxon>Panpulmonata</taxon>
        <taxon>Sacoglossa</taxon>
        <taxon>Placobranchoidea</taxon>
        <taxon>Plakobranchidae</taxon>
        <taxon>Plakobranchus</taxon>
    </lineage>
</organism>
<dbReference type="InterPro" id="IPR016187">
    <property type="entry name" value="CTDL_fold"/>
</dbReference>
<dbReference type="Gene3D" id="3.10.100.10">
    <property type="entry name" value="Mannose-Binding Protein A, subunit A"/>
    <property type="match status" value="1"/>
</dbReference>
<feature type="domain" description="C-type lectin" evidence="1">
    <location>
        <begin position="72"/>
        <end position="192"/>
    </location>
</feature>
<dbReference type="SMART" id="SM00034">
    <property type="entry name" value="CLECT"/>
    <property type="match status" value="1"/>
</dbReference>
<keyword evidence="3" id="KW-1185">Reference proteome</keyword>
<reference evidence="2 3" key="1">
    <citation type="journal article" date="2021" name="Elife">
        <title>Chloroplast acquisition without the gene transfer in kleptoplastic sea slugs, Plakobranchus ocellatus.</title>
        <authorList>
            <person name="Maeda T."/>
            <person name="Takahashi S."/>
            <person name="Yoshida T."/>
            <person name="Shimamura S."/>
            <person name="Takaki Y."/>
            <person name="Nagai Y."/>
            <person name="Toyoda A."/>
            <person name="Suzuki Y."/>
            <person name="Arimoto A."/>
            <person name="Ishii H."/>
            <person name="Satoh N."/>
            <person name="Nishiyama T."/>
            <person name="Hasebe M."/>
            <person name="Maruyama T."/>
            <person name="Minagawa J."/>
            <person name="Obokata J."/>
            <person name="Shigenobu S."/>
        </authorList>
    </citation>
    <scope>NUCLEOTIDE SEQUENCE [LARGE SCALE GENOMIC DNA]</scope>
</reference>
<gene>
    <name evidence="2" type="ORF">PoB_004445800</name>
</gene>
<evidence type="ECO:0000259" key="1">
    <source>
        <dbReference type="PROSITE" id="PS50041"/>
    </source>
</evidence>
<protein>
    <recommendedName>
        <fullName evidence="1">C-type lectin domain-containing protein</fullName>
    </recommendedName>
</protein>
<dbReference type="Pfam" id="PF00059">
    <property type="entry name" value="Lectin_C"/>
    <property type="match status" value="1"/>
</dbReference>
<sequence length="195" mass="21708">MKYCSFALVFKDLDCASFFTWTIAEKVGCELKSKVYLQFEIITFSIPSPGYQHYIISPGCPLGATAYTLSKRSRLCIHLALISDSYFSGATENCQALGAELLALDDDVVRTEVAKILLGNSGVMYRDYWVAATRSSQNHPYLWSSGLEADGAFFNSADMQDKDCVYTHIDAQLITMEGYSEACNTKKSYICTQLL</sequence>
<dbReference type="Proteomes" id="UP000735302">
    <property type="component" value="Unassembled WGS sequence"/>
</dbReference>
<dbReference type="CDD" id="cd00037">
    <property type="entry name" value="CLECT"/>
    <property type="match status" value="1"/>
</dbReference>
<dbReference type="AlphaFoldDB" id="A0AAV4BGI4"/>